<dbReference type="InterPro" id="IPR050693">
    <property type="entry name" value="Hsp70_NEF-Inhibitors"/>
</dbReference>
<evidence type="ECO:0000256" key="10">
    <source>
        <dbReference type="ARBA" id="ARBA00037748"/>
    </source>
</evidence>
<dbReference type="SUPFAM" id="SSF48371">
    <property type="entry name" value="ARM repeat"/>
    <property type="match status" value="1"/>
</dbReference>
<evidence type="ECO:0000256" key="2">
    <source>
        <dbReference type="ARBA" id="ARBA00010588"/>
    </source>
</evidence>
<keyword evidence="12" id="KW-1185">Reference proteome</keyword>
<reference evidence="11" key="1">
    <citation type="journal article" date="2023" name="Mol. Biol. Evol.">
        <title>Third-Generation Sequencing Reveals the Adaptive Role of the Epigenome in Three Deep-Sea Polychaetes.</title>
        <authorList>
            <person name="Perez M."/>
            <person name="Aroh O."/>
            <person name="Sun Y."/>
            <person name="Lan Y."/>
            <person name="Juniper S.K."/>
            <person name="Young C.R."/>
            <person name="Angers B."/>
            <person name="Qian P.Y."/>
        </authorList>
    </citation>
    <scope>NUCLEOTIDE SEQUENCE</scope>
    <source>
        <strain evidence="11">R07B-5</strain>
    </source>
</reference>
<dbReference type="Gene3D" id="1.25.10.10">
    <property type="entry name" value="Leucine-rich Repeat Variant"/>
    <property type="match status" value="1"/>
</dbReference>
<dbReference type="Proteomes" id="UP001209878">
    <property type="component" value="Unassembled WGS sequence"/>
</dbReference>
<evidence type="ECO:0000256" key="5">
    <source>
        <dbReference type="ARBA" id="ARBA00022729"/>
    </source>
</evidence>
<keyword evidence="6" id="KW-0256">Endoplasmic reticulum</keyword>
<dbReference type="PANTHER" id="PTHR19316">
    <property type="entry name" value="PROTEIN FOLDING REGULATOR"/>
    <property type="match status" value="1"/>
</dbReference>
<evidence type="ECO:0000256" key="9">
    <source>
        <dbReference type="ARBA" id="ARBA00023180"/>
    </source>
</evidence>
<evidence type="ECO:0000313" key="12">
    <source>
        <dbReference type="Proteomes" id="UP001209878"/>
    </source>
</evidence>
<dbReference type="FunFam" id="1.25.10.10:FF:000148">
    <property type="entry name" value="SIL1 nucleotide exchange factor"/>
    <property type="match status" value="1"/>
</dbReference>
<dbReference type="InterPro" id="IPR016024">
    <property type="entry name" value="ARM-type_fold"/>
</dbReference>
<proteinExistence type="inferred from homology"/>
<dbReference type="InterPro" id="IPR011989">
    <property type="entry name" value="ARM-like"/>
</dbReference>
<dbReference type="PANTHER" id="PTHR19316:SF35">
    <property type="entry name" value="NUCLEOTIDE EXCHANGE FACTOR SIL1"/>
    <property type="match status" value="1"/>
</dbReference>
<protein>
    <recommendedName>
        <fullName evidence="3">Nucleotide exchange factor SIL1</fullName>
    </recommendedName>
</protein>
<comment type="caution">
    <text evidence="11">The sequence shown here is derived from an EMBL/GenBank/DDBJ whole genome shotgun (WGS) entry which is preliminary data.</text>
</comment>
<comment type="similarity">
    <text evidence="2">Belongs to the SIL1 family.</text>
</comment>
<comment type="subcellular location">
    <subcellularLocation>
        <location evidence="1">Endoplasmic reticulum lumen</location>
    </subcellularLocation>
</comment>
<comment type="function">
    <text evidence="10">Required for protein translocation and folding in the endoplasmic reticulum (ER). Functions as a nucleotide exchange factor for the ER lumenal chaperone HSPA5.</text>
</comment>
<keyword evidence="4" id="KW-0813">Transport</keyword>
<evidence type="ECO:0000256" key="7">
    <source>
        <dbReference type="ARBA" id="ARBA00022927"/>
    </source>
</evidence>
<evidence type="ECO:0000256" key="1">
    <source>
        <dbReference type="ARBA" id="ARBA00004319"/>
    </source>
</evidence>
<evidence type="ECO:0000313" key="11">
    <source>
        <dbReference type="EMBL" id="KAK2180925.1"/>
    </source>
</evidence>
<dbReference type="GO" id="GO:0000774">
    <property type="term" value="F:adenyl-nucleotide exchange factor activity"/>
    <property type="evidence" value="ECO:0007669"/>
    <property type="project" value="TreeGrafter"/>
</dbReference>
<evidence type="ECO:0000256" key="6">
    <source>
        <dbReference type="ARBA" id="ARBA00022824"/>
    </source>
</evidence>
<organism evidence="11 12">
    <name type="scientific">Ridgeia piscesae</name>
    <name type="common">Tubeworm</name>
    <dbReference type="NCBI Taxonomy" id="27915"/>
    <lineage>
        <taxon>Eukaryota</taxon>
        <taxon>Metazoa</taxon>
        <taxon>Spiralia</taxon>
        <taxon>Lophotrochozoa</taxon>
        <taxon>Annelida</taxon>
        <taxon>Polychaeta</taxon>
        <taxon>Sedentaria</taxon>
        <taxon>Canalipalpata</taxon>
        <taxon>Sabellida</taxon>
        <taxon>Siboglinidae</taxon>
        <taxon>Ridgeia</taxon>
    </lineage>
</organism>
<sequence length="290" mass="32819">MNAVLKSDLEILEDLLGKYKQPDLSEDHLRTILADLEYYLHQIDNAQNFVTLGGLECVMRDLNHTAQVIRSETALVLGSAVQGNPRVQVAAMEVGSMQQLVRMLSLEPSVSVRSHVLYALSALVRHFPHAQQRFLELGGLHALKALFSQPDTTTLRLRAVTLINDMLMEQRATLQHKVSTDATQQEKIQQYQEVRLLEAVRDQDWCHLVSSLLSLPEHDAREKVLHAMSTLSTHCLSSFTGARTLLISLRMEYKKLAMKEAEEDDDTYFRDMVALVDIVMKDLIAVKTEL</sequence>
<name>A0AAD9NSM3_RIDPI</name>
<keyword evidence="9" id="KW-0325">Glycoprotein</keyword>
<gene>
    <name evidence="11" type="ORF">NP493_420g05009</name>
</gene>
<evidence type="ECO:0000256" key="3">
    <source>
        <dbReference type="ARBA" id="ARBA00015352"/>
    </source>
</evidence>
<evidence type="ECO:0000256" key="8">
    <source>
        <dbReference type="ARBA" id="ARBA00023010"/>
    </source>
</evidence>
<dbReference type="AlphaFoldDB" id="A0AAD9NSM3"/>
<keyword evidence="7" id="KW-0653">Protein transport</keyword>
<accession>A0AAD9NSM3</accession>
<keyword evidence="8" id="KW-0811">Translocation</keyword>
<dbReference type="EMBL" id="JAODUO010000420">
    <property type="protein sequence ID" value="KAK2180925.1"/>
    <property type="molecule type" value="Genomic_DNA"/>
</dbReference>
<dbReference type="GO" id="GO:0005788">
    <property type="term" value="C:endoplasmic reticulum lumen"/>
    <property type="evidence" value="ECO:0007669"/>
    <property type="project" value="UniProtKB-SubCell"/>
</dbReference>
<evidence type="ECO:0000256" key="4">
    <source>
        <dbReference type="ARBA" id="ARBA00022448"/>
    </source>
</evidence>
<keyword evidence="5" id="KW-0732">Signal</keyword>
<dbReference type="GO" id="GO:0015031">
    <property type="term" value="P:protein transport"/>
    <property type="evidence" value="ECO:0007669"/>
    <property type="project" value="UniProtKB-KW"/>
</dbReference>